<name>A0ABS3QYE2_9ACTN</name>
<dbReference type="Proteomes" id="UP000666915">
    <property type="component" value="Unassembled WGS sequence"/>
</dbReference>
<keyword evidence="2" id="KW-1185">Reference proteome</keyword>
<reference evidence="1 2" key="1">
    <citation type="submission" date="2021-03" db="EMBL/GenBank/DDBJ databases">
        <authorList>
            <person name="Kanchanasin P."/>
            <person name="Saeng-In P."/>
            <person name="Phongsopitanun W."/>
            <person name="Yuki M."/>
            <person name="Kudo T."/>
            <person name="Ohkuma M."/>
            <person name="Tanasupawat S."/>
        </authorList>
    </citation>
    <scope>NUCLEOTIDE SEQUENCE [LARGE SCALE GENOMIC DNA]</scope>
    <source>
        <strain evidence="1 2">L46</strain>
    </source>
</reference>
<gene>
    <name evidence="1" type="ORF">J4557_15990</name>
</gene>
<sequence length="862" mass="91579">MDQAAAREVVRLRAGWAVRGKPPGSYDEYRVTGCGGPDFSAGDYAHILRHFALGTPSPGRSGPAALPWVTISEVRGGDDGTRIGVALEDWTGEADGAGRPIAETRYLCVPYEALRAVPVSYTGLYEALAGLTPPFPADGVELGVAALDPEVPARALQRFGVQRVAAAASLLIDGPVTITAAPELGVLDRLAFLDTVAALLPYGWRTRFSAATWDQSGNRNVSLAFARQVRDRTTELDWRTPRLPERDTPGRAYAEMLADLFGDRGRSHAEVIAHLAQATAPLADTDPATVVRVLGGLDWPATVLQAVERGTHDPADVRDLLATGRHRELGDAGARKILTALIREHAPEDIPLLRERWAEVASTTVTPFRELCAAVRGLVWTGDDVPAGARAALALPYFQLAHDLGRADELLAALVTAPKRGLDEVGAEAAALVVREAIGPAAITPAGPRWPLTLGELARSPRVVCALMTAVGRGEPAPLQAWYECLTHHLPASLLGLFRNLLFSPLTPVRGDQLAGLAGHDPACVGDVLALAAEARRLPLVLDGLADWLASLDRIPAGDALLLKSRLTRAASSDPASLGMLDGLLLWLAAPPHHVTGTATADHPAYWEGFRSVWARPMPQGRTDRRRETLTAWLRAGGWAAAGGTGPVLMLARELMAGPPAEALPVAKAMLAARASVPSLGVTAEYQVCRHEAEQLFPELAKDSFMTVLTNLPQNAPAGHIAALCAQEMARGVPAVQIAETLLTGLPNITAGTVVDIIGEVRLALTEMEEPDAANRALDLARAITRYPGVGPSLRTQAATVAVAEIGFWHRIIEITAAADQDGELLIDENTREHLRHNAEKAQSLLKASKPARWGRGGGGRS</sequence>
<proteinExistence type="predicted"/>
<dbReference type="EMBL" id="JAGEOK010000009">
    <property type="protein sequence ID" value="MBO2439020.1"/>
    <property type="molecule type" value="Genomic_DNA"/>
</dbReference>
<evidence type="ECO:0000313" key="1">
    <source>
        <dbReference type="EMBL" id="MBO2439020.1"/>
    </source>
</evidence>
<protein>
    <submittedName>
        <fullName evidence="1">Uncharacterized protein</fullName>
    </submittedName>
</protein>
<evidence type="ECO:0000313" key="2">
    <source>
        <dbReference type="Proteomes" id="UP000666915"/>
    </source>
</evidence>
<accession>A0ABS3QYE2</accession>
<organism evidence="1 2">
    <name type="scientific">Actinomadura nitritigenes</name>
    <dbReference type="NCBI Taxonomy" id="134602"/>
    <lineage>
        <taxon>Bacteria</taxon>
        <taxon>Bacillati</taxon>
        <taxon>Actinomycetota</taxon>
        <taxon>Actinomycetes</taxon>
        <taxon>Streptosporangiales</taxon>
        <taxon>Thermomonosporaceae</taxon>
        <taxon>Actinomadura</taxon>
    </lineage>
</organism>
<dbReference type="RefSeq" id="WP_208267317.1">
    <property type="nucleotide sequence ID" value="NZ_BAAAGM010000058.1"/>
</dbReference>
<comment type="caution">
    <text evidence="1">The sequence shown here is derived from an EMBL/GenBank/DDBJ whole genome shotgun (WGS) entry which is preliminary data.</text>
</comment>